<evidence type="ECO:0000256" key="2">
    <source>
        <dbReference type="ARBA" id="ARBA00023125"/>
    </source>
</evidence>
<proteinExistence type="predicted"/>
<sequence>MRTLTEQKKTEILNAASSVFLEQGYERASMESVAKRAGCSKATLYNYFPSKESLFEAVVRTFSTIFLTHAANELHCVKNETLSLAEKLQRFGEGMLGAMTSDWKALQLYRMVLGEAGHSSIGELFYQSGVRESMNALTNVMERYTENGELSPGNSALRARQFSALVKAEADELFLKREMPVYSSSDVTTMVESAVQVFLNGTRHSSV</sequence>
<dbReference type="SUPFAM" id="SSF48498">
    <property type="entry name" value="Tetracyclin repressor-like, C-terminal domain"/>
    <property type="match status" value="1"/>
</dbReference>
<dbReference type="EMBL" id="PIQI01000028">
    <property type="protein sequence ID" value="PJZ03258.1"/>
    <property type="molecule type" value="Genomic_DNA"/>
</dbReference>
<dbReference type="InterPro" id="IPR039536">
    <property type="entry name" value="TetR_C_Proteobacteria"/>
</dbReference>
<dbReference type="STRING" id="1076549.HA45_06275"/>
<evidence type="ECO:0000256" key="1">
    <source>
        <dbReference type="ARBA" id="ARBA00023015"/>
    </source>
</evidence>
<keyword evidence="1" id="KW-0805">Transcription regulation</keyword>
<accession>A0A2M9W6X8</accession>
<dbReference type="Gene3D" id="1.10.10.60">
    <property type="entry name" value="Homeodomain-like"/>
    <property type="match status" value="1"/>
</dbReference>
<dbReference type="Pfam" id="PF14246">
    <property type="entry name" value="TetR_C_7"/>
    <property type="match status" value="1"/>
</dbReference>
<evidence type="ECO:0000256" key="4">
    <source>
        <dbReference type="PROSITE-ProRule" id="PRU00335"/>
    </source>
</evidence>
<feature type="DNA-binding region" description="H-T-H motif" evidence="4">
    <location>
        <begin position="29"/>
        <end position="48"/>
    </location>
</feature>
<dbReference type="InterPro" id="IPR036271">
    <property type="entry name" value="Tet_transcr_reg_TetR-rel_C_sf"/>
</dbReference>
<dbReference type="SUPFAM" id="SSF46689">
    <property type="entry name" value="Homeodomain-like"/>
    <property type="match status" value="1"/>
</dbReference>
<dbReference type="OrthoDB" id="270177at2"/>
<dbReference type="Gene3D" id="1.10.357.10">
    <property type="entry name" value="Tetracycline Repressor, domain 2"/>
    <property type="match status" value="1"/>
</dbReference>
<evidence type="ECO:0000256" key="3">
    <source>
        <dbReference type="ARBA" id="ARBA00023163"/>
    </source>
</evidence>
<dbReference type="Proteomes" id="UP000232062">
    <property type="component" value="Unassembled WGS sequence"/>
</dbReference>
<gene>
    <name evidence="6" type="ORF">PRCB_21985</name>
</gene>
<dbReference type="AlphaFoldDB" id="A0A2M9W6X8"/>
<dbReference type="InterPro" id="IPR009057">
    <property type="entry name" value="Homeodomain-like_sf"/>
</dbReference>
<dbReference type="GO" id="GO:0000976">
    <property type="term" value="F:transcription cis-regulatory region binding"/>
    <property type="evidence" value="ECO:0007669"/>
    <property type="project" value="TreeGrafter"/>
</dbReference>
<dbReference type="GO" id="GO:0003700">
    <property type="term" value="F:DNA-binding transcription factor activity"/>
    <property type="evidence" value="ECO:0007669"/>
    <property type="project" value="TreeGrafter"/>
</dbReference>
<dbReference type="RefSeq" id="WP_100703710.1">
    <property type="nucleotide sequence ID" value="NZ_PIQI01000028.1"/>
</dbReference>
<dbReference type="Pfam" id="PF00440">
    <property type="entry name" value="TetR_N"/>
    <property type="match status" value="1"/>
</dbReference>
<feature type="domain" description="HTH tetR-type" evidence="5">
    <location>
        <begin position="6"/>
        <end position="66"/>
    </location>
</feature>
<reference evidence="6 7" key="1">
    <citation type="submission" date="2017-11" db="EMBL/GenBank/DDBJ databases">
        <title>The genome sequence of Pantoea rodasii DSM 26611.</title>
        <authorList>
            <person name="Gao J."/>
            <person name="Mao X."/>
            <person name="Sun J."/>
        </authorList>
    </citation>
    <scope>NUCLEOTIDE SEQUENCE [LARGE SCALE GENOMIC DNA]</scope>
    <source>
        <strain evidence="6 7">DSM 26611</strain>
    </source>
</reference>
<dbReference type="InterPro" id="IPR001647">
    <property type="entry name" value="HTH_TetR"/>
</dbReference>
<keyword evidence="3" id="KW-0804">Transcription</keyword>
<dbReference type="PRINTS" id="PR00455">
    <property type="entry name" value="HTHTETR"/>
</dbReference>
<evidence type="ECO:0000313" key="6">
    <source>
        <dbReference type="EMBL" id="PJZ03258.1"/>
    </source>
</evidence>
<evidence type="ECO:0000259" key="5">
    <source>
        <dbReference type="PROSITE" id="PS50977"/>
    </source>
</evidence>
<dbReference type="FunFam" id="1.10.10.60:FF:000141">
    <property type="entry name" value="TetR family transcriptional regulator"/>
    <property type="match status" value="1"/>
</dbReference>
<name>A0A2M9W6X8_9GAMM</name>
<evidence type="ECO:0000313" key="7">
    <source>
        <dbReference type="Proteomes" id="UP000232062"/>
    </source>
</evidence>
<dbReference type="PANTHER" id="PTHR30055:SF119">
    <property type="entry name" value="NALC"/>
    <property type="match status" value="1"/>
</dbReference>
<keyword evidence="7" id="KW-1185">Reference proteome</keyword>
<comment type="caution">
    <text evidence="6">The sequence shown here is derived from an EMBL/GenBank/DDBJ whole genome shotgun (WGS) entry which is preliminary data.</text>
</comment>
<organism evidence="6 7">
    <name type="scientific">Pantoea rodasii</name>
    <dbReference type="NCBI Taxonomy" id="1076549"/>
    <lineage>
        <taxon>Bacteria</taxon>
        <taxon>Pseudomonadati</taxon>
        <taxon>Pseudomonadota</taxon>
        <taxon>Gammaproteobacteria</taxon>
        <taxon>Enterobacterales</taxon>
        <taxon>Erwiniaceae</taxon>
        <taxon>Pantoea</taxon>
    </lineage>
</organism>
<dbReference type="PANTHER" id="PTHR30055">
    <property type="entry name" value="HTH-TYPE TRANSCRIPTIONAL REGULATOR RUTR"/>
    <property type="match status" value="1"/>
</dbReference>
<protein>
    <submittedName>
        <fullName evidence="6">TetR family transcriptional regulator</fullName>
    </submittedName>
</protein>
<dbReference type="PROSITE" id="PS50977">
    <property type="entry name" value="HTH_TETR_2"/>
    <property type="match status" value="1"/>
</dbReference>
<keyword evidence="2 4" id="KW-0238">DNA-binding</keyword>
<dbReference type="InterPro" id="IPR050109">
    <property type="entry name" value="HTH-type_TetR-like_transc_reg"/>
</dbReference>